<dbReference type="Proteomes" id="UP000007800">
    <property type="component" value="Unassembled WGS sequence"/>
</dbReference>
<dbReference type="RefSeq" id="XP_002781008.1">
    <property type="nucleotide sequence ID" value="XM_002780962.1"/>
</dbReference>
<evidence type="ECO:0000259" key="1">
    <source>
        <dbReference type="PROSITE" id="PS50086"/>
    </source>
</evidence>
<evidence type="ECO:0000313" key="2">
    <source>
        <dbReference type="EMBL" id="EER12803.1"/>
    </source>
</evidence>
<keyword evidence="3" id="KW-1185">Reference proteome</keyword>
<dbReference type="InterPro" id="IPR035969">
    <property type="entry name" value="Rab-GAP_TBC_sf"/>
</dbReference>
<dbReference type="PROSITE" id="PS50086">
    <property type="entry name" value="TBC_RABGAP"/>
    <property type="match status" value="1"/>
</dbReference>
<dbReference type="SUPFAM" id="SSF47923">
    <property type="entry name" value="Ypt/Rab-GAP domain of gyp1p"/>
    <property type="match status" value="2"/>
</dbReference>
<dbReference type="PANTHER" id="PTHR47219">
    <property type="entry name" value="RAB GTPASE-ACTIVATING PROTEIN 1-LIKE"/>
    <property type="match status" value="1"/>
</dbReference>
<dbReference type="InterPro" id="IPR000195">
    <property type="entry name" value="Rab-GAP-TBC_dom"/>
</dbReference>
<dbReference type="GO" id="GO:0031267">
    <property type="term" value="F:small GTPase binding"/>
    <property type="evidence" value="ECO:0007669"/>
    <property type="project" value="TreeGrafter"/>
</dbReference>
<dbReference type="SMART" id="SM00164">
    <property type="entry name" value="TBC"/>
    <property type="match status" value="1"/>
</dbReference>
<dbReference type="AlphaFoldDB" id="C5KRW2"/>
<organism evidence="3">
    <name type="scientific">Perkinsus marinus (strain ATCC 50983 / TXsc)</name>
    <dbReference type="NCBI Taxonomy" id="423536"/>
    <lineage>
        <taxon>Eukaryota</taxon>
        <taxon>Sar</taxon>
        <taxon>Alveolata</taxon>
        <taxon>Perkinsozoa</taxon>
        <taxon>Perkinsea</taxon>
        <taxon>Perkinsida</taxon>
        <taxon>Perkinsidae</taxon>
        <taxon>Perkinsus</taxon>
    </lineage>
</organism>
<evidence type="ECO:0000313" key="3">
    <source>
        <dbReference type="Proteomes" id="UP000007800"/>
    </source>
</evidence>
<dbReference type="PANTHER" id="PTHR47219:SF9">
    <property type="entry name" value="GTPASE ACTIVATING PROTEIN AND CENTROSOME-ASSOCIATED, ISOFORM B"/>
    <property type="match status" value="1"/>
</dbReference>
<dbReference type="EMBL" id="GG675931">
    <property type="protein sequence ID" value="EER12803.1"/>
    <property type="molecule type" value="Genomic_DNA"/>
</dbReference>
<dbReference type="Pfam" id="PF00566">
    <property type="entry name" value="RabGAP-TBC"/>
    <property type="match status" value="1"/>
</dbReference>
<accession>C5KRW2</accession>
<gene>
    <name evidence="2" type="ORF">Pmar_PMAR018058</name>
</gene>
<dbReference type="FunFam" id="1.10.8.270:FF:000016">
    <property type="entry name" value="TBC1 domain family member 2A"/>
    <property type="match status" value="1"/>
</dbReference>
<dbReference type="Gene3D" id="1.10.472.80">
    <property type="entry name" value="Ypt/Rab-GAP domain of gyp1p, domain 3"/>
    <property type="match status" value="1"/>
</dbReference>
<dbReference type="GeneID" id="9059000"/>
<name>C5KRW2_PERM5</name>
<dbReference type="GO" id="GO:0005096">
    <property type="term" value="F:GTPase activator activity"/>
    <property type="evidence" value="ECO:0007669"/>
    <property type="project" value="TreeGrafter"/>
</dbReference>
<proteinExistence type="predicted"/>
<feature type="domain" description="Rab-GAP TBC" evidence="1">
    <location>
        <begin position="1"/>
        <end position="233"/>
    </location>
</feature>
<sequence length="340" mass="39722">MKDVVKCSELVCCRWRSLGQRKWLKMAVCHCSVEDGEERRWFWMEYCARARELPLLSDFNGDFQRCYDYYLHSGVDEHSELRHEITRDVRRTLPTHELFVKDEGAIHEKLESVLIAAANANPAVGYCQGMNFIAAVLLIHLDLNPAHAFIMMQCLLDNYHYRYLFSPGVPLLPLRMRQFSCVARQNLPGLWHHLNSHSFTMDVFAQQWVMTLFGYYVDADFLKYVYDLFFLCGWKAVFKTGMAILTALEPKLLRMNMEEISRYMQNSKHGTEFLGPADDDVDMRLAQERAMFKILDGCKVTNRNLIEYAGEFQTARLLEAIKNIPANLLDEDHPSRRHFL</sequence>
<protein>
    <submittedName>
        <fullName evidence="2">GTPase activator protein, putative</fullName>
    </submittedName>
</protein>
<dbReference type="InterPro" id="IPR050302">
    <property type="entry name" value="Rab_GAP_TBC_domain"/>
</dbReference>
<dbReference type="Gene3D" id="1.10.8.270">
    <property type="entry name" value="putative rabgap domain of human tbc1 domain family member 14 like domains"/>
    <property type="match status" value="1"/>
</dbReference>
<reference evidence="2 3" key="1">
    <citation type="submission" date="2008-07" db="EMBL/GenBank/DDBJ databases">
        <authorList>
            <person name="El-Sayed N."/>
            <person name="Caler E."/>
            <person name="Inman J."/>
            <person name="Amedeo P."/>
            <person name="Hass B."/>
            <person name="Wortman J."/>
        </authorList>
    </citation>
    <scope>NUCLEOTIDE SEQUENCE [LARGE SCALE GENOMIC DNA]</scope>
    <source>
        <strain evidence="3">ATCC 50983 / TXsc</strain>
    </source>
</reference>
<dbReference type="OrthoDB" id="294251at2759"/>
<dbReference type="InParanoid" id="C5KRW2"/>